<dbReference type="InterPro" id="IPR047324">
    <property type="entry name" value="LbH_gamma_CA-like"/>
</dbReference>
<dbReference type="InterPro" id="IPR050484">
    <property type="entry name" value="Transf_Hexapept/Carb_Anhydrase"/>
</dbReference>
<dbReference type="AlphaFoldDB" id="A0A1A9NA79"/>
<accession>A0A1A9NA79</accession>
<dbReference type="Proteomes" id="UP000077961">
    <property type="component" value="Unassembled WGS sequence"/>
</dbReference>
<dbReference type="Gene3D" id="2.160.10.10">
    <property type="entry name" value="Hexapeptide repeat proteins"/>
    <property type="match status" value="1"/>
</dbReference>
<comment type="caution">
    <text evidence="2">The sequence shown here is derived from an EMBL/GenBank/DDBJ whole genome shotgun (WGS) entry which is preliminary data.</text>
</comment>
<dbReference type="CDD" id="cd04645">
    <property type="entry name" value="LbH_gamma_CA_like"/>
    <property type="match status" value="1"/>
</dbReference>
<proteinExistence type="predicted"/>
<dbReference type="OrthoDB" id="9803036at2"/>
<name>A0A1A9NA79_9BURK</name>
<reference evidence="3 4" key="1">
    <citation type="submission" date="2016-04" db="EMBL/GenBank/DDBJ databases">
        <title>Reclassification of Paraburkholderia panaciterrae (Farh et al. 2015) Dobritsa &amp; Samadpour 2016 as a later homotypic synonym of Paraburkholderia ginsengiterrae (Farh et al. 2015) Dobritsa &amp; Samadpour 2016.</title>
        <authorList>
            <person name="Dobritsa A.P."/>
            <person name="Kutumbaka K."/>
            <person name="Samadpour M."/>
        </authorList>
    </citation>
    <scope>NUCLEOTIDE SEQUENCE [LARGE SCALE GENOMIC DNA]</scope>
    <source>
        <strain evidence="2 4">DCY85</strain>
        <strain evidence="1 3">DCY85-1</strain>
    </source>
</reference>
<evidence type="ECO:0000313" key="2">
    <source>
        <dbReference type="EMBL" id="OAJ61602.1"/>
    </source>
</evidence>
<dbReference type="STRING" id="1462993.A6V36_33700"/>
<organism evidence="2 4">
    <name type="scientific">Paraburkholderia ginsengiterrae</name>
    <dbReference type="NCBI Taxonomy" id="1462993"/>
    <lineage>
        <taxon>Bacteria</taxon>
        <taxon>Pseudomonadati</taxon>
        <taxon>Pseudomonadota</taxon>
        <taxon>Betaproteobacteria</taxon>
        <taxon>Burkholderiales</taxon>
        <taxon>Burkholderiaceae</taxon>
        <taxon>Paraburkholderia</taxon>
    </lineage>
</organism>
<protein>
    <submittedName>
        <fullName evidence="2">Gamma carbonic anhydrase family protein</fullName>
    </submittedName>
</protein>
<gene>
    <name evidence="1" type="ORF">A6V36_33700</name>
    <name evidence="2" type="ORF">A6V37_24965</name>
</gene>
<dbReference type="InterPro" id="IPR001451">
    <property type="entry name" value="Hexapep"/>
</dbReference>
<dbReference type="PANTHER" id="PTHR13061:SF29">
    <property type="entry name" value="GAMMA CARBONIC ANHYDRASE-LIKE 1, MITOCHONDRIAL-RELATED"/>
    <property type="match status" value="1"/>
</dbReference>
<evidence type="ECO:0000313" key="1">
    <source>
        <dbReference type="EMBL" id="OAJ56522.1"/>
    </source>
</evidence>
<dbReference type="EMBL" id="LXKA01000209">
    <property type="protein sequence ID" value="OAJ61602.1"/>
    <property type="molecule type" value="Genomic_DNA"/>
</dbReference>
<evidence type="ECO:0000313" key="4">
    <source>
        <dbReference type="Proteomes" id="UP000078116"/>
    </source>
</evidence>
<keyword evidence="3" id="KW-1185">Reference proteome</keyword>
<dbReference type="EMBL" id="LXJZ01000186">
    <property type="protein sequence ID" value="OAJ56522.1"/>
    <property type="molecule type" value="Genomic_DNA"/>
</dbReference>
<evidence type="ECO:0000313" key="3">
    <source>
        <dbReference type="Proteomes" id="UP000077961"/>
    </source>
</evidence>
<dbReference type="InterPro" id="IPR011004">
    <property type="entry name" value="Trimer_LpxA-like_sf"/>
</dbReference>
<sequence length="177" mass="18194">MMLTFKGAKPSIGPGCFVAPNATLIGSVQLAEQVSVWFGAVLRGDVAAISIGAASNVQDGTVIHSDPGFPVNIGRGVTIGHAAKLHGCTVEDGALIGIGATVLDGAVIGKNALIGANSLIPPGKIIPERALVMGSPGKFVRTLTDAEVKELEWAAEEYVRSSEEYLSVLDLPAIMFG</sequence>
<dbReference type="Pfam" id="PF00132">
    <property type="entry name" value="Hexapep"/>
    <property type="match status" value="1"/>
</dbReference>
<dbReference type="SUPFAM" id="SSF51161">
    <property type="entry name" value="Trimeric LpxA-like enzymes"/>
    <property type="match status" value="1"/>
</dbReference>
<dbReference type="Proteomes" id="UP000078116">
    <property type="component" value="Unassembled WGS sequence"/>
</dbReference>
<dbReference type="RefSeq" id="WP_064269571.1">
    <property type="nucleotide sequence ID" value="NZ_LXJZ01000186.1"/>
</dbReference>
<dbReference type="PANTHER" id="PTHR13061">
    <property type="entry name" value="DYNACTIN SUBUNIT P25"/>
    <property type="match status" value="1"/>
</dbReference>